<keyword evidence="10 13" id="KW-0472">Membrane</keyword>
<keyword evidence="11" id="KW-0275">Fatty acid biosynthesis</keyword>
<evidence type="ECO:0000256" key="2">
    <source>
        <dbReference type="ARBA" id="ARBA00005194"/>
    </source>
</evidence>
<dbReference type="InterPro" id="IPR007482">
    <property type="entry name" value="Tyr_Pase-like_PTPLA"/>
</dbReference>
<dbReference type="Pfam" id="PF04387">
    <property type="entry name" value="PTPLA"/>
    <property type="match status" value="1"/>
</dbReference>
<dbReference type="OrthoDB" id="46988at2759"/>
<evidence type="ECO:0000256" key="7">
    <source>
        <dbReference type="ARBA" id="ARBA00022832"/>
    </source>
</evidence>
<comment type="similarity">
    <text evidence="3">Belongs to the very long-chain fatty acids dehydratase HACD family.</text>
</comment>
<keyword evidence="15" id="KW-1185">Reference proteome</keyword>
<evidence type="ECO:0000256" key="5">
    <source>
        <dbReference type="ARBA" id="ARBA00022516"/>
    </source>
</evidence>
<evidence type="ECO:0000256" key="3">
    <source>
        <dbReference type="ARBA" id="ARBA00007811"/>
    </source>
</evidence>
<proteinExistence type="inferred from homology"/>
<keyword evidence="9" id="KW-0443">Lipid metabolism</keyword>
<evidence type="ECO:0000256" key="11">
    <source>
        <dbReference type="ARBA" id="ARBA00023160"/>
    </source>
</evidence>
<evidence type="ECO:0000313" key="14">
    <source>
        <dbReference type="EMBL" id="CDR96871.1"/>
    </source>
</evidence>
<keyword evidence="12" id="KW-0456">Lyase</keyword>
<evidence type="ECO:0000256" key="13">
    <source>
        <dbReference type="SAM" id="Phobius"/>
    </source>
</evidence>
<accession>A0A061D867</accession>
<evidence type="ECO:0000256" key="8">
    <source>
        <dbReference type="ARBA" id="ARBA00022989"/>
    </source>
</evidence>
<dbReference type="AlphaFoldDB" id="A0A061D867"/>
<dbReference type="VEuPathDB" id="PiroplasmaDB:BBBOND_0307750"/>
<organism evidence="14 15">
    <name type="scientific">Babesia bigemina</name>
    <dbReference type="NCBI Taxonomy" id="5866"/>
    <lineage>
        <taxon>Eukaryota</taxon>
        <taxon>Sar</taxon>
        <taxon>Alveolata</taxon>
        <taxon>Apicomplexa</taxon>
        <taxon>Aconoidasida</taxon>
        <taxon>Piroplasmida</taxon>
        <taxon>Babesiidae</taxon>
        <taxon>Babesia</taxon>
    </lineage>
</organism>
<gene>
    <name evidence="14" type="ORF">BBBOND_0307750</name>
</gene>
<dbReference type="STRING" id="5866.A0A061D867"/>
<dbReference type="Proteomes" id="UP000033188">
    <property type="component" value="Chromosome 3"/>
</dbReference>
<feature type="transmembrane region" description="Helical" evidence="13">
    <location>
        <begin position="208"/>
        <end position="228"/>
    </location>
</feature>
<evidence type="ECO:0000256" key="12">
    <source>
        <dbReference type="ARBA" id="ARBA00023239"/>
    </source>
</evidence>
<sequence>MTNLDIPRRAGWYSRLIVLHYVSSLCVWVSVELLLLTFLLRHEEGHWPTWESLSRLSPVAFWTYIRPLFQCGLVAQCLMHVYTFLDGACCGASLYLNLEQCVRTFAVYFVAIPLLKEVVPMRSVLLPVSALTLMNILSCLDALYTVRGTCHTVLEWLSHKVVLVLYPLLAFEEIWLVRQAARVVRNVPIARDFPSPMPNAYNFAIDTYYMYSALPLVMLPCSVLYYCYQVRYRRLARRANSV</sequence>
<dbReference type="GO" id="GO:0102158">
    <property type="term" value="F:very-long-chain (3R)-3-hydroxyacyl-CoA dehydratase activity"/>
    <property type="evidence" value="ECO:0007669"/>
    <property type="project" value="UniProtKB-EC"/>
</dbReference>
<name>A0A061D867_BABBI</name>
<dbReference type="EMBL" id="LK391709">
    <property type="protein sequence ID" value="CDR96871.1"/>
    <property type="molecule type" value="Genomic_DNA"/>
</dbReference>
<dbReference type="OMA" id="EWISHKV"/>
<keyword evidence="7" id="KW-0276">Fatty acid metabolism</keyword>
<comment type="subcellular location">
    <subcellularLocation>
        <location evidence="1">Membrane</location>
        <topology evidence="1">Multi-pass membrane protein</topology>
    </subcellularLocation>
</comment>
<evidence type="ECO:0000256" key="4">
    <source>
        <dbReference type="ARBA" id="ARBA00013122"/>
    </source>
</evidence>
<dbReference type="GO" id="GO:0006633">
    <property type="term" value="P:fatty acid biosynthetic process"/>
    <property type="evidence" value="ECO:0007669"/>
    <property type="project" value="UniProtKB-UniPathway"/>
</dbReference>
<evidence type="ECO:0000256" key="9">
    <source>
        <dbReference type="ARBA" id="ARBA00023098"/>
    </source>
</evidence>
<keyword evidence="5" id="KW-0444">Lipid biosynthesis</keyword>
<dbReference type="KEGG" id="bbig:BBBOND_0307750"/>
<keyword evidence="6 13" id="KW-0812">Transmembrane</keyword>
<reference evidence="15" key="1">
    <citation type="journal article" date="2014" name="Nucleic Acids Res.">
        <title>The evolutionary dynamics of variant antigen genes in Babesia reveal a history of genomic innovation underlying host-parasite interaction.</title>
        <authorList>
            <person name="Jackson A.P."/>
            <person name="Otto T.D."/>
            <person name="Darby A."/>
            <person name="Ramaprasad A."/>
            <person name="Xia D."/>
            <person name="Echaide I.E."/>
            <person name="Farber M."/>
            <person name="Gahlot S."/>
            <person name="Gamble J."/>
            <person name="Gupta D."/>
            <person name="Gupta Y."/>
            <person name="Jackson L."/>
            <person name="Malandrin L."/>
            <person name="Malas T.B."/>
            <person name="Moussa E."/>
            <person name="Nair M."/>
            <person name="Reid A.J."/>
            <person name="Sanders M."/>
            <person name="Sharma J."/>
            <person name="Tracey A."/>
            <person name="Quail M.A."/>
            <person name="Weir W."/>
            <person name="Wastling J.M."/>
            <person name="Hall N."/>
            <person name="Willadsen P."/>
            <person name="Lingelbach K."/>
            <person name="Shiels B."/>
            <person name="Tait A."/>
            <person name="Berriman M."/>
            <person name="Allred D.R."/>
            <person name="Pain A."/>
        </authorList>
    </citation>
    <scope>NUCLEOTIDE SEQUENCE [LARGE SCALE GENOMIC DNA]</scope>
    <source>
        <strain evidence="15">Bond</strain>
    </source>
</reference>
<evidence type="ECO:0000313" key="15">
    <source>
        <dbReference type="Proteomes" id="UP000033188"/>
    </source>
</evidence>
<dbReference type="EC" id="4.2.1.134" evidence="4"/>
<comment type="pathway">
    <text evidence="2">Lipid metabolism; fatty acid biosynthesis.</text>
</comment>
<feature type="transmembrane region" description="Helical" evidence="13">
    <location>
        <begin position="12"/>
        <end position="39"/>
    </location>
</feature>
<dbReference type="RefSeq" id="XP_012769057.1">
    <property type="nucleotide sequence ID" value="XM_012913603.1"/>
</dbReference>
<keyword evidence="8 13" id="KW-1133">Transmembrane helix</keyword>
<dbReference type="GO" id="GO:0016020">
    <property type="term" value="C:membrane"/>
    <property type="evidence" value="ECO:0007669"/>
    <property type="project" value="UniProtKB-SubCell"/>
</dbReference>
<evidence type="ECO:0000256" key="1">
    <source>
        <dbReference type="ARBA" id="ARBA00004141"/>
    </source>
</evidence>
<protein>
    <recommendedName>
        <fullName evidence="4">very-long-chain (3R)-3-hydroxyacyl-CoA dehydratase</fullName>
        <ecNumber evidence="4">4.2.1.134</ecNumber>
    </recommendedName>
</protein>
<dbReference type="UniPathway" id="UPA00094"/>
<evidence type="ECO:0000256" key="6">
    <source>
        <dbReference type="ARBA" id="ARBA00022692"/>
    </source>
</evidence>
<dbReference type="GeneID" id="24565412"/>
<evidence type="ECO:0000256" key="10">
    <source>
        <dbReference type="ARBA" id="ARBA00023136"/>
    </source>
</evidence>